<dbReference type="PROSITE" id="PS50857">
    <property type="entry name" value="COX2_CUA"/>
    <property type="match status" value="1"/>
</dbReference>
<reference evidence="19 20" key="1">
    <citation type="submission" date="2019-11" db="EMBL/GenBank/DDBJ databases">
        <title>Draft genome sequences of five Paenibacillus species of dairy origin.</title>
        <authorList>
            <person name="Olajide A.M."/>
            <person name="Chen S."/>
            <person name="Lapointe G."/>
        </authorList>
    </citation>
    <scope>NUCLEOTIDE SEQUENCE [LARGE SCALE GENOMIC DNA]</scope>
    <source>
        <strain evidence="19 20">12CR55</strain>
    </source>
</reference>
<evidence type="ECO:0000256" key="12">
    <source>
        <dbReference type="ARBA" id="ARBA00023002"/>
    </source>
</evidence>
<dbReference type="CDD" id="cd04212">
    <property type="entry name" value="CuRO_UO_II"/>
    <property type="match status" value="1"/>
</dbReference>
<comment type="subcellular location">
    <subcellularLocation>
        <location evidence="2">Cell membrane</location>
        <topology evidence="2">Multi-pass membrane protein</topology>
    </subcellularLocation>
</comment>
<dbReference type="GO" id="GO:0042773">
    <property type="term" value="P:ATP synthesis coupled electron transport"/>
    <property type="evidence" value="ECO:0007669"/>
    <property type="project" value="TreeGrafter"/>
</dbReference>
<proteinExistence type="inferred from homology"/>
<evidence type="ECO:0000256" key="10">
    <source>
        <dbReference type="ARBA" id="ARBA00022982"/>
    </source>
</evidence>
<evidence type="ECO:0000256" key="11">
    <source>
        <dbReference type="ARBA" id="ARBA00022989"/>
    </source>
</evidence>
<dbReference type="NCBIfam" id="TIGR01432">
    <property type="entry name" value="QOXA"/>
    <property type="match status" value="1"/>
</dbReference>
<organism evidence="19 20">
    <name type="scientific">Paenibacillus woosongensis</name>
    <dbReference type="NCBI Taxonomy" id="307580"/>
    <lineage>
        <taxon>Bacteria</taxon>
        <taxon>Bacillati</taxon>
        <taxon>Bacillota</taxon>
        <taxon>Bacilli</taxon>
        <taxon>Bacillales</taxon>
        <taxon>Paenibacillaceae</taxon>
        <taxon>Paenibacillus</taxon>
    </lineage>
</organism>
<dbReference type="InterPro" id="IPR034227">
    <property type="entry name" value="CuRO_UO_II"/>
</dbReference>
<evidence type="ECO:0000256" key="9">
    <source>
        <dbReference type="ARBA" id="ARBA00022729"/>
    </source>
</evidence>
<dbReference type="SUPFAM" id="SSF49503">
    <property type="entry name" value="Cupredoxins"/>
    <property type="match status" value="1"/>
</dbReference>
<dbReference type="OrthoDB" id="9783445at2"/>
<evidence type="ECO:0000259" key="18">
    <source>
        <dbReference type="PROSITE" id="PS50999"/>
    </source>
</evidence>
<comment type="similarity">
    <text evidence="3 14">Belongs to the cytochrome c oxidase subunit 2 family.</text>
</comment>
<comment type="catalytic activity">
    <reaction evidence="1 14">
        <text>2 a quinol + O2 = 2 a quinone + 2 H2O</text>
        <dbReference type="Rhea" id="RHEA:55376"/>
        <dbReference type="ChEBI" id="CHEBI:15377"/>
        <dbReference type="ChEBI" id="CHEBI:15379"/>
        <dbReference type="ChEBI" id="CHEBI:24646"/>
        <dbReference type="ChEBI" id="CHEBI:132124"/>
    </reaction>
</comment>
<accession>A0A7X2Z4Z4</accession>
<feature type="compositionally biased region" description="Basic and acidic residues" evidence="15">
    <location>
        <begin position="273"/>
        <end position="290"/>
    </location>
</feature>
<dbReference type="PROSITE" id="PS50999">
    <property type="entry name" value="COX2_TM"/>
    <property type="match status" value="1"/>
</dbReference>
<keyword evidence="6 14" id="KW-1003">Cell membrane</keyword>
<evidence type="ECO:0000259" key="17">
    <source>
        <dbReference type="PROSITE" id="PS50857"/>
    </source>
</evidence>
<dbReference type="EMBL" id="WNZW01000014">
    <property type="protein sequence ID" value="MUG47600.1"/>
    <property type="molecule type" value="Genomic_DNA"/>
</dbReference>
<keyword evidence="11 16" id="KW-1133">Transmembrane helix</keyword>
<keyword evidence="10 14" id="KW-0249">Electron transport</keyword>
<feature type="transmembrane region" description="Helical" evidence="16">
    <location>
        <begin position="84"/>
        <end position="106"/>
    </location>
</feature>
<dbReference type="AlphaFoldDB" id="A0A7X2Z4Z4"/>
<comment type="function">
    <text evidence="14">Catalyzes quinol oxidation with the concomitant reduction of oxygen to water. Subunit II transfers the electrons from a quinol to the binuclear center of the catalytic subunit I.</text>
</comment>
<keyword evidence="5 14" id="KW-0813">Transport</keyword>
<evidence type="ECO:0000256" key="8">
    <source>
        <dbReference type="ARBA" id="ARBA00022692"/>
    </source>
</evidence>
<keyword evidence="8 16" id="KW-0812">Transmembrane</keyword>
<evidence type="ECO:0000256" key="15">
    <source>
        <dbReference type="SAM" id="MobiDB-lite"/>
    </source>
</evidence>
<evidence type="ECO:0000256" key="6">
    <source>
        <dbReference type="ARBA" id="ARBA00022475"/>
    </source>
</evidence>
<evidence type="ECO:0000313" key="20">
    <source>
        <dbReference type="Proteomes" id="UP000447876"/>
    </source>
</evidence>
<dbReference type="InterPro" id="IPR045187">
    <property type="entry name" value="CcO_II"/>
</dbReference>
<evidence type="ECO:0000313" key="19">
    <source>
        <dbReference type="EMBL" id="MUG47600.1"/>
    </source>
</evidence>
<dbReference type="PANTHER" id="PTHR22888:SF18">
    <property type="entry name" value="CYTOCHROME BO(3) UBIQUINOL OXIDASE SUBUNIT 2"/>
    <property type="match status" value="1"/>
</dbReference>
<evidence type="ECO:0000256" key="13">
    <source>
        <dbReference type="ARBA" id="ARBA00023136"/>
    </source>
</evidence>
<evidence type="ECO:0000256" key="7">
    <source>
        <dbReference type="ARBA" id="ARBA00022660"/>
    </source>
</evidence>
<name>A0A7X2Z4Z4_9BACL</name>
<dbReference type="PANTHER" id="PTHR22888">
    <property type="entry name" value="CYTOCHROME C OXIDASE, SUBUNIT II"/>
    <property type="match status" value="1"/>
</dbReference>
<keyword evidence="13 14" id="KW-0472">Membrane</keyword>
<dbReference type="RefSeq" id="WP_155612975.1">
    <property type="nucleotide sequence ID" value="NZ_WNZW01000014.1"/>
</dbReference>
<feature type="region of interest" description="Disordered" evidence="15">
    <location>
        <begin position="266"/>
        <end position="315"/>
    </location>
</feature>
<evidence type="ECO:0000256" key="5">
    <source>
        <dbReference type="ARBA" id="ARBA00022448"/>
    </source>
</evidence>
<dbReference type="Gene3D" id="1.10.287.90">
    <property type="match status" value="1"/>
</dbReference>
<gene>
    <name evidence="19" type="primary">qoxA</name>
    <name evidence="19" type="ORF">GNP95_21850</name>
</gene>
<keyword evidence="7 14" id="KW-0679">Respiratory chain</keyword>
<dbReference type="GO" id="GO:0005507">
    <property type="term" value="F:copper ion binding"/>
    <property type="evidence" value="ECO:0007669"/>
    <property type="project" value="InterPro"/>
</dbReference>
<keyword evidence="12 14" id="KW-0560">Oxidoreductase</keyword>
<dbReference type="SUPFAM" id="SSF81464">
    <property type="entry name" value="Cytochrome c oxidase subunit II-like, transmembrane region"/>
    <property type="match status" value="1"/>
</dbReference>
<evidence type="ECO:0000256" key="14">
    <source>
        <dbReference type="PIRNR" id="PIRNR000292"/>
    </source>
</evidence>
<dbReference type="GO" id="GO:0009486">
    <property type="term" value="F:cytochrome bo3 ubiquinol oxidase activity"/>
    <property type="evidence" value="ECO:0007669"/>
    <property type="project" value="InterPro"/>
</dbReference>
<dbReference type="InterPro" id="IPR006333">
    <property type="entry name" value="Cyt_o_ubiquinol_oxidase_su2"/>
</dbReference>
<dbReference type="PIRSF" id="PIRSF000292">
    <property type="entry name" value="Ubi_od_II"/>
    <property type="match status" value="1"/>
</dbReference>
<evidence type="ECO:0000256" key="16">
    <source>
        <dbReference type="SAM" id="Phobius"/>
    </source>
</evidence>
<feature type="transmembrane region" description="Helical" evidence="16">
    <location>
        <begin position="39"/>
        <end position="63"/>
    </location>
</feature>
<dbReference type="Pfam" id="PF02790">
    <property type="entry name" value="COX2_TM"/>
    <property type="match status" value="1"/>
</dbReference>
<sequence>MKRRGLLLIAFSALLVFLSGCNTLKVLDPKGPVAKTQSDVIIFSIITMAFILLVVYVLYVYMLTKYRASKAAPDYEPPHDEGKTWLEITWTAFPLIIVIILSVVTIRSTNAVEAVPKDYQDQKPMIIYAASSNWKWHFSYPEEGIETVNYVNIPTHRPVEFRLYAYGPITSFWVPQLGGQKYAMSDMVTKLNLVAEHEGSFVGKNANFSGEGFAHMEFEVLAMNQQEYDKWVDEVKNTASELTPDEFQTLLDTKFVGRKTYSSTHLTFLPPPEGEHAGHNHGDSAAKSELDQFQIDQPGAENSGGGETEHSGHNH</sequence>
<dbReference type="GO" id="GO:0016682">
    <property type="term" value="F:oxidoreductase activity, acting on diphenols and related substances as donors, oxygen as acceptor"/>
    <property type="evidence" value="ECO:0007669"/>
    <property type="project" value="InterPro"/>
</dbReference>
<keyword evidence="9" id="KW-0732">Signal</keyword>
<evidence type="ECO:0000256" key="1">
    <source>
        <dbReference type="ARBA" id="ARBA00000725"/>
    </source>
</evidence>
<evidence type="ECO:0000256" key="2">
    <source>
        <dbReference type="ARBA" id="ARBA00004651"/>
    </source>
</evidence>
<dbReference type="Proteomes" id="UP000447876">
    <property type="component" value="Unassembled WGS sequence"/>
</dbReference>
<protein>
    <recommendedName>
        <fullName evidence="4 14">Quinol oxidase subunit 2</fullName>
        <ecNumber evidence="14">1.10.3.-</ecNumber>
    </recommendedName>
</protein>
<dbReference type="InterPro" id="IPR011759">
    <property type="entry name" value="Cyt_c_oxidase_su2_TM_dom"/>
</dbReference>
<dbReference type="EC" id="1.10.3.-" evidence="14"/>
<dbReference type="InterPro" id="IPR008972">
    <property type="entry name" value="Cupredoxin"/>
</dbReference>
<feature type="domain" description="Cytochrome oxidase subunit II copper A binding" evidence="17">
    <location>
        <begin position="122"/>
        <end position="234"/>
    </location>
</feature>
<feature type="domain" description="Cytochrome oxidase subunit II transmembrane region profile" evidence="18">
    <location>
        <begin position="18"/>
        <end position="116"/>
    </location>
</feature>
<dbReference type="GO" id="GO:0004129">
    <property type="term" value="F:cytochrome-c oxidase activity"/>
    <property type="evidence" value="ECO:0007669"/>
    <property type="project" value="UniProtKB-UniRule"/>
</dbReference>
<evidence type="ECO:0000256" key="3">
    <source>
        <dbReference type="ARBA" id="ARBA00007866"/>
    </source>
</evidence>
<evidence type="ECO:0000256" key="4">
    <source>
        <dbReference type="ARBA" id="ARBA00016131"/>
    </source>
</evidence>
<dbReference type="GO" id="GO:0005886">
    <property type="term" value="C:plasma membrane"/>
    <property type="evidence" value="ECO:0007669"/>
    <property type="project" value="UniProtKB-SubCell"/>
</dbReference>
<dbReference type="PROSITE" id="PS51257">
    <property type="entry name" value="PROKAR_LIPOPROTEIN"/>
    <property type="match status" value="1"/>
</dbReference>
<dbReference type="InterPro" id="IPR006332">
    <property type="entry name" value="QoxA"/>
</dbReference>
<dbReference type="Gene3D" id="2.60.40.420">
    <property type="entry name" value="Cupredoxins - blue copper proteins"/>
    <property type="match status" value="1"/>
</dbReference>
<comment type="caution">
    <text evidence="19">The sequence shown here is derived from an EMBL/GenBank/DDBJ whole genome shotgun (WGS) entry which is preliminary data.</text>
</comment>
<dbReference type="InterPro" id="IPR036257">
    <property type="entry name" value="Cyt_c_oxidase_su2_TM_sf"/>
</dbReference>
<dbReference type="InterPro" id="IPR002429">
    <property type="entry name" value="CcO_II-like_C"/>
</dbReference>